<protein>
    <recommendedName>
        <fullName evidence="11">Porin domain-containing protein</fullName>
    </recommendedName>
</protein>
<keyword evidence="10" id="KW-0998">Cell outer membrane</keyword>
<dbReference type="Gene3D" id="2.40.160.10">
    <property type="entry name" value="Porin"/>
    <property type="match status" value="1"/>
</dbReference>
<dbReference type="PRINTS" id="PR00184">
    <property type="entry name" value="NEISSPPORIN"/>
</dbReference>
<keyword evidence="7" id="KW-0406">Ion transport</keyword>
<keyword evidence="4" id="KW-1134">Transmembrane beta strand</keyword>
<evidence type="ECO:0000256" key="8">
    <source>
        <dbReference type="ARBA" id="ARBA00023114"/>
    </source>
</evidence>
<dbReference type="GO" id="GO:0046930">
    <property type="term" value="C:pore complex"/>
    <property type="evidence" value="ECO:0007669"/>
    <property type="project" value="UniProtKB-KW"/>
</dbReference>
<dbReference type="InterPro" id="IPR023614">
    <property type="entry name" value="Porin_dom_sf"/>
</dbReference>
<accession>A0AAD2BN27</accession>
<evidence type="ECO:0000256" key="9">
    <source>
        <dbReference type="ARBA" id="ARBA00023136"/>
    </source>
</evidence>
<evidence type="ECO:0000256" key="10">
    <source>
        <dbReference type="ARBA" id="ARBA00023237"/>
    </source>
</evidence>
<comment type="caution">
    <text evidence="12">The sequence shown here is derived from an EMBL/GenBank/DDBJ whole genome shotgun (WGS) entry which is preliminary data.</text>
</comment>
<keyword evidence="6" id="KW-0732">Signal</keyword>
<evidence type="ECO:0000256" key="1">
    <source>
        <dbReference type="ARBA" id="ARBA00004571"/>
    </source>
</evidence>
<dbReference type="Pfam" id="PF13609">
    <property type="entry name" value="Porin_4"/>
    <property type="match status" value="1"/>
</dbReference>
<dbReference type="Proteomes" id="UP001189773">
    <property type="component" value="Unassembled WGS sequence"/>
</dbReference>
<evidence type="ECO:0000256" key="5">
    <source>
        <dbReference type="ARBA" id="ARBA00022692"/>
    </source>
</evidence>
<keyword evidence="15" id="KW-1185">Reference proteome</keyword>
<dbReference type="AlphaFoldDB" id="A0AAD2BN27"/>
<evidence type="ECO:0000256" key="4">
    <source>
        <dbReference type="ARBA" id="ARBA00022452"/>
    </source>
</evidence>
<comment type="subunit">
    <text evidence="2">Homotrimer.</text>
</comment>
<dbReference type="PANTHER" id="PTHR34501">
    <property type="entry name" value="PROTEIN YDDL-RELATED"/>
    <property type="match status" value="1"/>
</dbReference>
<comment type="subcellular location">
    <subcellularLocation>
        <location evidence="1">Cell outer membrane</location>
        <topology evidence="1">Multi-pass membrane protein</topology>
    </subcellularLocation>
</comment>
<keyword evidence="5" id="KW-0812">Transmembrane</keyword>
<dbReference type="GO" id="GO:0006811">
    <property type="term" value="P:monoatomic ion transport"/>
    <property type="evidence" value="ECO:0007669"/>
    <property type="project" value="UniProtKB-KW"/>
</dbReference>
<dbReference type="CDD" id="cd00342">
    <property type="entry name" value="gram_neg_porins"/>
    <property type="match status" value="1"/>
</dbReference>
<dbReference type="InterPro" id="IPR033900">
    <property type="entry name" value="Gram_neg_porin_domain"/>
</dbReference>
<evidence type="ECO:0000256" key="6">
    <source>
        <dbReference type="ARBA" id="ARBA00022729"/>
    </source>
</evidence>
<evidence type="ECO:0000313" key="15">
    <source>
        <dbReference type="Proteomes" id="UP001189773"/>
    </source>
</evidence>
<evidence type="ECO:0000256" key="3">
    <source>
        <dbReference type="ARBA" id="ARBA00022448"/>
    </source>
</evidence>
<evidence type="ECO:0000256" key="2">
    <source>
        <dbReference type="ARBA" id="ARBA00011233"/>
    </source>
</evidence>
<dbReference type="GO" id="GO:0009279">
    <property type="term" value="C:cell outer membrane"/>
    <property type="evidence" value="ECO:0007669"/>
    <property type="project" value="UniProtKB-SubCell"/>
</dbReference>
<dbReference type="EMBL" id="CATZAR010000008">
    <property type="protein sequence ID" value="CAJ0797065.1"/>
    <property type="molecule type" value="Genomic_DNA"/>
</dbReference>
<evidence type="ECO:0000313" key="13">
    <source>
        <dbReference type="EMBL" id="CAJ0797065.1"/>
    </source>
</evidence>
<organism evidence="12 14">
    <name type="scientific">Ralstonia thomasii</name>
    <dbReference type="NCBI Taxonomy" id="3058596"/>
    <lineage>
        <taxon>Bacteria</taxon>
        <taxon>Pseudomonadati</taxon>
        <taxon>Pseudomonadota</taxon>
        <taxon>Betaproteobacteria</taxon>
        <taxon>Burkholderiales</taxon>
        <taxon>Burkholderiaceae</taxon>
        <taxon>Ralstonia</taxon>
    </lineage>
</organism>
<dbReference type="SMR" id="A0AAD2BN27"/>
<keyword evidence="9" id="KW-0472">Membrane</keyword>
<evidence type="ECO:0000256" key="7">
    <source>
        <dbReference type="ARBA" id="ARBA00023065"/>
    </source>
</evidence>
<keyword evidence="8" id="KW-0626">Porin</keyword>
<dbReference type="PANTHER" id="PTHR34501:SF9">
    <property type="entry name" value="MAJOR OUTER MEMBRANE PROTEIN P.IA"/>
    <property type="match status" value="1"/>
</dbReference>
<reference evidence="12 15" key="1">
    <citation type="submission" date="2023-07" db="EMBL/GenBank/DDBJ databases">
        <authorList>
            <person name="Peeters C."/>
        </authorList>
    </citation>
    <scope>NUCLEOTIDE SEQUENCE</scope>
    <source>
        <strain evidence="13 15">LMG 18095</strain>
        <strain evidence="12">R-77560</strain>
    </source>
</reference>
<keyword evidence="3" id="KW-0813">Transport</keyword>
<evidence type="ECO:0000259" key="11">
    <source>
        <dbReference type="Pfam" id="PF13609"/>
    </source>
</evidence>
<name>A0AAD2BN27_9RALS</name>
<dbReference type="InterPro" id="IPR002299">
    <property type="entry name" value="Porin_Neis"/>
</dbReference>
<dbReference type="EMBL" id="CATZAZ010000004">
    <property type="protein sequence ID" value="CAJ0791353.1"/>
    <property type="molecule type" value="Genomic_DNA"/>
</dbReference>
<dbReference type="InterPro" id="IPR050298">
    <property type="entry name" value="Gram-neg_bact_OMP"/>
</dbReference>
<evidence type="ECO:0000313" key="12">
    <source>
        <dbReference type="EMBL" id="CAJ0791353.1"/>
    </source>
</evidence>
<evidence type="ECO:0000313" key="14">
    <source>
        <dbReference type="Proteomes" id="UP001189756"/>
    </source>
</evidence>
<gene>
    <name evidence="13" type="ORF">LMG18095_02986</name>
    <name evidence="12" type="ORF">R77560_02140</name>
</gene>
<dbReference type="SUPFAM" id="SSF56935">
    <property type="entry name" value="Porins"/>
    <property type="match status" value="1"/>
</dbReference>
<proteinExistence type="predicted"/>
<sequence length="411" mass="43213">MRGVPLVQEISELTTMKTTRAKRSFSFHPVYASAAVLCAGVSMHASAQSSVTLYGVVDNAIAYSSNQGGHSNTYMNSGALAASKFGLLGSEDLGGGTTAVFRLENGFAADTGAQSKANTIFNRQAYVGLANKDYGQLTMGRQYTPYFQYVAALGPTNVLTGAVGAHPGDIDAMDTTLRVPNSVTYTSPTFGGLQAGLQYGMGEQAGSMSNGSAFSAAMRYDYQAFAWSAGYVRLKNVPTFQNNTGDFANNAPINKGYATADTAQIIGTAARYTVGKLMMGLNYSNVQYRPGAGSPAGFAQTASFNTFGAIATYALTPALTLTAGYSYTAENKRNGVDNAARYHQISMEQLYSFSKRTALYFVEAYQKASGQTLSSAGGVVNAVASVGDSQNGTPSNGRSQFVGMVGIRHSF</sequence>
<feature type="domain" description="Porin" evidence="11">
    <location>
        <begin position="34"/>
        <end position="370"/>
    </location>
</feature>
<dbReference type="Proteomes" id="UP001189756">
    <property type="component" value="Unassembled WGS sequence"/>
</dbReference>
<dbReference type="GO" id="GO:0015288">
    <property type="term" value="F:porin activity"/>
    <property type="evidence" value="ECO:0007669"/>
    <property type="project" value="UniProtKB-KW"/>
</dbReference>